<dbReference type="PANTHER" id="PTHR30604">
    <property type="entry name" value="PROTEIN TRANSPORT PROTEIN HOFQ"/>
    <property type="match status" value="1"/>
</dbReference>
<dbReference type="InterPro" id="IPR051808">
    <property type="entry name" value="Type_IV_pilus_biogenesis"/>
</dbReference>
<comment type="caution">
    <text evidence="8">The sequence shown here is derived from an EMBL/GenBank/DDBJ whole genome shotgun (WGS) entry which is preliminary data.</text>
</comment>
<proteinExistence type="inferred from homology"/>
<reference evidence="8" key="1">
    <citation type="submission" date="2023-10" db="EMBL/GenBank/DDBJ databases">
        <authorList>
            <consortium name="Clinical and Environmental Microbiology Branch: Whole genome sequencing antimicrobial resistance pathogens in the healthcare setting"/>
        </authorList>
    </citation>
    <scope>NUCLEOTIDE SEQUENCE</scope>
    <source>
        <strain evidence="8">2020QW-00022</strain>
    </source>
</reference>
<dbReference type="InterPro" id="IPR005644">
    <property type="entry name" value="NolW-like"/>
</dbReference>
<dbReference type="InterPro" id="IPR004846">
    <property type="entry name" value="T2SS/T3SS_dom"/>
</dbReference>
<dbReference type="AlphaFoldDB" id="A0A3R9CLT2"/>
<feature type="domain" description="NolW-like" evidence="7">
    <location>
        <begin position="70"/>
        <end position="133"/>
    </location>
</feature>
<dbReference type="GO" id="GO:0009306">
    <property type="term" value="P:protein secretion"/>
    <property type="evidence" value="ECO:0007669"/>
    <property type="project" value="InterPro"/>
</dbReference>
<dbReference type="GO" id="GO:0009279">
    <property type="term" value="C:cell outer membrane"/>
    <property type="evidence" value="ECO:0007669"/>
    <property type="project" value="UniProtKB-SubCell"/>
</dbReference>
<dbReference type="InterPro" id="IPR038591">
    <property type="entry name" value="NolW-like_sf"/>
</dbReference>
<evidence type="ECO:0000256" key="2">
    <source>
        <dbReference type="ARBA" id="ARBA00022729"/>
    </source>
</evidence>
<evidence type="ECO:0000256" key="5">
    <source>
        <dbReference type="RuleBase" id="RU004004"/>
    </source>
</evidence>
<evidence type="ECO:0000259" key="6">
    <source>
        <dbReference type="Pfam" id="PF00263"/>
    </source>
</evidence>
<evidence type="ECO:0000259" key="7">
    <source>
        <dbReference type="Pfam" id="PF03958"/>
    </source>
</evidence>
<comment type="similarity">
    <text evidence="4">Belongs to the bacterial secretin family.</text>
</comment>
<organism evidence="8">
    <name type="scientific">Providencia rettgeri</name>
    <dbReference type="NCBI Taxonomy" id="587"/>
    <lineage>
        <taxon>Bacteria</taxon>
        <taxon>Pseudomonadati</taxon>
        <taxon>Pseudomonadota</taxon>
        <taxon>Gammaproteobacteria</taxon>
        <taxon>Enterobacterales</taxon>
        <taxon>Morganellaceae</taxon>
        <taxon>Providencia</taxon>
    </lineage>
</organism>
<dbReference type="Gene3D" id="3.30.1370.120">
    <property type="match status" value="1"/>
</dbReference>
<comment type="subcellular location">
    <subcellularLocation>
        <location evidence="5">Cell outer membrane</location>
    </subcellularLocation>
    <subcellularLocation>
        <location evidence="1">Membrane</location>
    </subcellularLocation>
</comment>
<dbReference type="Pfam" id="PF03958">
    <property type="entry name" value="Secretin_N"/>
    <property type="match status" value="1"/>
</dbReference>
<dbReference type="EMBL" id="ABEXCJ040000012">
    <property type="protein sequence ID" value="ELR5219566.1"/>
    <property type="molecule type" value="Genomic_DNA"/>
</dbReference>
<feature type="domain" description="Type II/III secretion system secretin-like" evidence="6">
    <location>
        <begin position="199"/>
        <end position="356"/>
    </location>
</feature>
<dbReference type="OrthoDB" id="9775455at2"/>
<dbReference type="InterPro" id="IPR001775">
    <property type="entry name" value="GspD/PilQ"/>
</dbReference>
<accession>A0A3R9CLT2</accession>
<gene>
    <name evidence="9" type="ORF">M0K77_004124</name>
    <name evidence="8" type="ORF">M0K77_RS20620</name>
</gene>
<protein>
    <submittedName>
        <fullName evidence="8">Transporter</fullName>
    </submittedName>
</protein>
<evidence type="ECO:0000256" key="1">
    <source>
        <dbReference type="ARBA" id="ARBA00004370"/>
    </source>
</evidence>
<keyword evidence="3" id="KW-0472">Membrane</keyword>
<keyword evidence="2" id="KW-0732">Signal</keyword>
<evidence type="ECO:0000313" key="9">
    <source>
        <dbReference type="EMBL" id="EMR4591753.1"/>
    </source>
</evidence>
<evidence type="ECO:0000256" key="3">
    <source>
        <dbReference type="ARBA" id="ARBA00023136"/>
    </source>
</evidence>
<dbReference type="PRINTS" id="PR00811">
    <property type="entry name" value="BCTERIALGSPD"/>
</dbReference>
<dbReference type="Pfam" id="PF00263">
    <property type="entry name" value="Secretin"/>
    <property type="match status" value="1"/>
</dbReference>
<evidence type="ECO:0000256" key="4">
    <source>
        <dbReference type="RuleBase" id="RU004003"/>
    </source>
</evidence>
<dbReference type="PRINTS" id="PR01032">
    <property type="entry name" value="PHAGEIV"/>
</dbReference>
<dbReference type="EMBL" id="ABEXCJ050000012">
    <property type="protein sequence ID" value="EMR4591753.1"/>
    <property type="molecule type" value="Genomic_DNA"/>
</dbReference>
<name>A0A3R9CLT2_PRORE</name>
<keyword evidence="5" id="KW-0813">Transport</keyword>
<sequence>MITTMNSSPIKIPMVIIMGLFFLSSFLVSAEEIRDPFAPLAPPLATENHLGSEAVITPIAPNKTSITEKIFKLISINAEEVRHLLERSGTSLLSKNASIHHDVTTNSLIIKDSPERLALIDEWIKHKDKPNKQVQITAHIISSSRTALQELGLEWGMMAGGNMSANHLHRYNRYSSTSGQFSFNVLSLSDGLLEMKLKALEKENLLSIIASPRLVASHQQAASIQQGTEIPYVTSSEKKTHVQFKDAVLGMEVTPAIARDEKIELILKISHNSPDTALTSSQHHHLAINKQEIATTVTIKNNETLILGGIFQQKQEKTEMGLPFLSHIPFLGALFTNTAEHTDKRVLIVFVTPKLINI</sequence>
<dbReference type="PANTHER" id="PTHR30604:SF1">
    <property type="entry name" value="DNA UTILIZATION PROTEIN HOFQ"/>
    <property type="match status" value="1"/>
</dbReference>
<evidence type="ECO:0000313" key="8">
    <source>
        <dbReference type="EMBL" id="ELR5219566.1"/>
    </source>
</evidence>